<dbReference type="Gene3D" id="1.20.1250.20">
    <property type="entry name" value="MFS general substrate transporter like domains"/>
    <property type="match status" value="1"/>
</dbReference>
<dbReference type="Pfam" id="PF07690">
    <property type="entry name" value="MFS_1"/>
    <property type="match status" value="1"/>
</dbReference>
<accession>X0WDT8</accession>
<keyword evidence="6 7" id="KW-0472">Membrane</keyword>
<keyword evidence="3" id="KW-1003">Cell membrane</keyword>
<dbReference type="PANTHER" id="PTHR42718">
    <property type="entry name" value="MAJOR FACILITATOR SUPERFAMILY MULTIDRUG TRANSPORTER MFSC"/>
    <property type="match status" value="1"/>
</dbReference>
<feature type="transmembrane region" description="Helical" evidence="7">
    <location>
        <begin position="185"/>
        <end position="205"/>
    </location>
</feature>
<keyword evidence="2" id="KW-0813">Transport</keyword>
<dbReference type="GO" id="GO:0022857">
    <property type="term" value="F:transmembrane transporter activity"/>
    <property type="evidence" value="ECO:0007669"/>
    <property type="project" value="InterPro"/>
</dbReference>
<feature type="non-terminal residue" evidence="9">
    <location>
        <position position="1"/>
    </location>
</feature>
<organism evidence="9">
    <name type="scientific">marine sediment metagenome</name>
    <dbReference type="NCBI Taxonomy" id="412755"/>
    <lineage>
        <taxon>unclassified sequences</taxon>
        <taxon>metagenomes</taxon>
        <taxon>ecological metagenomes</taxon>
    </lineage>
</organism>
<dbReference type="PANTHER" id="PTHR42718:SF46">
    <property type="entry name" value="BLR6921 PROTEIN"/>
    <property type="match status" value="1"/>
</dbReference>
<keyword evidence="4 7" id="KW-0812">Transmembrane</keyword>
<dbReference type="InterPro" id="IPR011701">
    <property type="entry name" value="MFS"/>
</dbReference>
<protein>
    <recommendedName>
        <fullName evidence="8">Major facilitator superfamily (MFS) profile domain-containing protein</fullName>
    </recommendedName>
</protein>
<dbReference type="GO" id="GO:0005886">
    <property type="term" value="C:plasma membrane"/>
    <property type="evidence" value="ECO:0007669"/>
    <property type="project" value="UniProtKB-SubCell"/>
</dbReference>
<feature type="non-terminal residue" evidence="9">
    <location>
        <position position="270"/>
    </location>
</feature>
<name>X0WDT8_9ZZZZ</name>
<dbReference type="InterPro" id="IPR020846">
    <property type="entry name" value="MFS_dom"/>
</dbReference>
<proteinExistence type="predicted"/>
<dbReference type="SUPFAM" id="SSF103473">
    <property type="entry name" value="MFS general substrate transporter"/>
    <property type="match status" value="1"/>
</dbReference>
<evidence type="ECO:0000256" key="3">
    <source>
        <dbReference type="ARBA" id="ARBA00022475"/>
    </source>
</evidence>
<dbReference type="EMBL" id="BARS01022069">
    <property type="protein sequence ID" value="GAG10841.1"/>
    <property type="molecule type" value="Genomic_DNA"/>
</dbReference>
<feature type="transmembrane region" description="Helical" evidence="7">
    <location>
        <begin position="56"/>
        <end position="74"/>
    </location>
</feature>
<evidence type="ECO:0000256" key="7">
    <source>
        <dbReference type="SAM" id="Phobius"/>
    </source>
</evidence>
<evidence type="ECO:0000256" key="2">
    <source>
        <dbReference type="ARBA" id="ARBA00022448"/>
    </source>
</evidence>
<feature type="transmembrane region" description="Helical" evidence="7">
    <location>
        <begin position="158"/>
        <end position="179"/>
    </location>
</feature>
<evidence type="ECO:0000256" key="5">
    <source>
        <dbReference type="ARBA" id="ARBA00022989"/>
    </source>
</evidence>
<evidence type="ECO:0000313" key="9">
    <source>
        <dbReference type="EMBL" id="GAG10841.1"/>
    </source>
</evidence>
<feature type="transmembrane region" description="Helical" evidence="7">
    <location>
        <begin position="95"/>
        <end position="118"/>
    </location>
</feature>
<gene>
    <name evidence="9" type="ORF">S01H1_35322</name>
</gene>
<comment type="subcellular location">
    <subcellularLocation>
        <location evidence="1">Cell membrane</location>
        <topology evidence="1">Multi-pass membrane protein</topology>
    </subcellularLocation>
</comment>
<keyword evidence="5 7" id="KW-1133">Transmembrane helix</keyword>
<feature type="domain" description="Major facilitator superfamily (MFS) profile" evidence="8">
    <location>
        <begin position="92"/>
        <end position="270"/>
    </location>
</feature>
<evidence type="ECO:0000259" key="8">
    <source>
        <dbReference type="PROSITE" id="PS50850"/>
    </source>
</evidence>
<dbReference type="PROSITE" id="PS50850">
    <property type="entry name" value="MFS"/>
    <property type="match status" value="1"/>
</dbReference>
<feature type="transmembrane region" description="Helical" evidence="7">
    <location>
        <begin position="130"/>
        <end position="151"/>
    </location>
</feature>
<evidence type="ECO:0000256" key="6">
    <source>
        <dbReference type="ARBA" id="ARBA00023136"/>
    </source>
</evidence>
<dbReference type="InterPro" id="IPR036259">
    <property type="entry name" value="MFS_trans_sf"/>
</dbReference>
<reference evidence="9" key="1">
    <citation type="journal article" date="2014" name="Front. Microbiol.">
        <title>High frequency of phylogenetically diverse reductive dehalogenase-homologous genes in deep subseafloor sedimentary metagenomes.</title>
        <authorList>
            <person name="Kawai M."/>
            <person name="Futagami T."/>
            <person name="Toyoda A."/>
            <person name="Takaki Y."/>
            <person name="Nishi S."/>
            <person name="Hori S."/>
            <person name="Arai W."/>
            <person name="Tsubouchi T."/>
            <person name="Morono Y."/>
            <person name="Uchiyama I."/>
            <person name="Ito T."/>
            <person name="Fujiyama A."/>
            <person name="Inagaki F."/>
            <person name="Takami H."/>
        </authorList>
    </citation>
    <scope>NUCLEOTIDE SEQUENCE</scope>
    <source>
        <strain evidence="9">Expedition CK06-06</strain>
    </source>
</reference>
<dbReference type="AlphaFoldDB" id="X0WDT8"/>
<evidence type="ECO:0000256" key="4">
    <source>
        <dbReference type="ARBA" id="ARBA00022692"/>
    </source>
</evidence>
<comment type="caution">
    <text evidence="9">The sequence shown here is derived from an EMBL/GenBank/DDBJ whole genome shotgun (WGS) entry which is preliminary data.</text>
</comment>
<sequence>FGIVGAIAGWFILPKTVNLSKDKSFDLRGALLLGPMLTAFMLVLNEGHAWGVTSPAYIVAAIAGLALLFFFIKAERRAETPLLNPRLFKQLPFTAANAGSLMSYALLFGIMLLMPFVFENGYHDTPLQAGLRLAIIPIAISLVAPISGLLFDRFGPRLPTLTGMLTCAAALIVLFFTLGEARADLLGVMIALGIFGVGQGLFTAANNTAIMAAAPADLTGEAGGLLNVTRAFGISLGIASASLVLSLQLEAMGDATGSTFHATPDDLLAA</sequence>
<evidence type="ECO:0000256" key="1">
    <source>
        <dbReference type="ARBA" id="ARBA00004651"/>
    </source>
</evidence>